<protein>
    <submittedName>
        <fullName evidence="1">Uncharacterized protein</fullName>
    </submittedName>
</protein>
<dbReference type="Proteomes" id="UP000830781">
    <property type="component" value="Chromosome"/>
</dbReference>
<dbReference type="EMBL" id="CP084959">
    <property type="protein sequence ID" value="UOA23590.1"/>
    <property type="molecule type" value="Genomic_DNA"/>
</dbReference>
<sequence length="195" mass="21589">MGVRDDLNAIPDDLLRTGRVSEATLVFMDFRDNPRRWWTGIGDLDVAGEIWSGVSDLISISDIETTYAATAQPVSFGLAATEKMIDDTQAAESTVHGRTVAIFGQLFYTQADLEHPAWHPVGSPFAHFVGTMEKVSYSFSGLEKGSISLACEGLFYRRTTPPRGLLTDSDQKSRSTGDRGLELVAKYTEYETRWL</sequence>
<evidence type="ECO:0000313" key="2">
    <source>
        <dbReference type="Proteomes" id="UP000830781"/>
    </source>
</evidence>
<evidence type="ECO:0000313" key="1">
    <source>
        <dbReference type="EMBL" id="UOA23590.1"/>
    </source>
</evidence>
<keyword evidence="2" id="KW-1185">Reference proteome</keyword>
<proteinExistence type="predicted"/>
<accession>A0AAX3AD45</accession>
<reference evidence="2" key="1">
    <citation type="journal article" date="2022" name="Microorganisms">
        <title>Beyond the ABCs#Discovery of Three New Plasmid Types in Rhodobacterales (RepQ, RepY, RepW).</title>
        <authorList>
            <person name="Freese H.M."/>
            <person name="Ringel V."/>
            <person name="Overmann J."/>
            <person name="Petersen J."/>
        </authorList>
    </citation>
    <scope>NUCLEOTIDE SEQUENCE [LARGE SCALE GENOMIC DNA]</scope>
    <source>
        <strain evidence="2">DSM 110277</strain>
    </source>
</reference>
<gene>
    <name evidence="1" type="ORF">DSM110277_02019</name>
</gene>
<name>A0AAX3AD45_9RHOB</name>
<dbReference type="RefSeq" id="WP_243250231.1">
    <property type="nucleotide sequence ID" value="NZ_CP084959.1"/>
</dbReference>
<dbReference type="AlphaFoldDB" id="A0AAX3AD45"/>
<organism evidence="1 2">
    <name type="scientific">Sulfitobacter pontiacus</name>
    <dbReference type="NCBI Taxonomy" id="60137"/>
    <lineage>
        <taxon>Bacteria</taxon>
        <taxon>Pseudomonadati</taxon>
        <taxon>Pseudomonadota</taxon>
        <taxon>Alphaproteobacteria</taxon>
        <taxon>Rhodobacterales</taxon>
        <taxon>Roseobacteraceae</taxon>
        <taxon>Sulfitobacter</taxon>
    </lineage>
</organism>